<evidence type="ECO:0000256" key="9">
    <source>
        <dbReference type="ARBA" id="ARBA00023136"/>
    </source>
</evidence>
<comment type="caution">
    <text evidence="13">The sequence shown here is derived from an EMBL/GenBank/DDBJ whole genome shotgun (WGS) entry which is preliminary data.</text>
</comment>
<proteinExistence type="predicted"/>
<evidence type="ECO:0000313" key="13">
    <source>
        <dbReference type="EMBL" id="KXU85581.1"/>
    </source>
</evidence>
<keyword evidence="9" id="KW-0472">Membrane</keyword>
<dbReference type="InterPro" id="IPR023614">
    <property type="entry name" value="Porin_dom_sf"/>
</dbReference>
<dbReference type="SUPFAM" id="SSF56935">
    <property type="entry name" value="Porins"/>
    <property type="match status" value="1"/>
</dbReference>
<feature type="domain" description="Porin" evidence="12">
    <location>
        <begin position="11"/>
        <end position="327"/>
    </location>
</feature>
<dbReference type="EMBL" id="LRBG01000031">
    <property type="protein sequence ID" value="KXU85581.1"/>
    <property type="molecule type" value="Genomic_DNA"/>
</dbReference>
<dbReference type="GO" id="GO:0006811">
    <property type="term" value="P:monoatomic ion transport"/>
    <property type="evidence" value="ECO:0007669"/>
    <property type="project" value="UniProtKB-KW"/>
</dbReference>
<dbReference type="Pfam" id="PF13609">
    <property type="entry name" value="Porin_4"/>
    <property type="match status" value="1"/>
</dbReference>
<accession>A0A149PKL6</accession>
<evidence type="ECO:0000259" key="12">
    <source>
        <dbReference type="Pfam" id="PF13609"/>
    </source>
</evidence>
<dbReference type="STRING" id="1399968.CI15_20725"/>
<evidence type="ECO:0000256" key="7">
    <source>
        <dbReference type="ARBA" id="ARBA00023065"/>
    </source>
</evidence>
<dbReference type="Gene3D" id="2.40.160.10">
    <property type="entry name" value="Porin"/>
    <property type="match status" value="1"/>
</dbReference>
<evidence type="ECO:0000256" key="8">
    <source>
        <dbReference type="ARBA" id="ARBA00023114"/>
    </source>
</evidence>
<feature type="chain" id="PRO_5007551289" description="Porin domain-containing protein" evidence="11">
    <location>
        <begin position="22"/>
        <end position="356"/>
    </location>
</feature>
<evidence type="ECO:0000256" key="1">
    <source>
        <dbReference type="ARBA" id="ARBA00004571"/>
    </source>
</evidence>
<dbReference type="OrthoDB" id="8952625at2"/>
<evidence type="ECO:0000313" key="14">
    <source>
        <dbReference type="Proteomes" id="UP000075613"/>
    </source>
</evidence>
<protein>
    <recommendedName>
        <fullName evidence="12">Porin domain-containing protein</fullName>
    </recommendedName>
</protein>
<evidence type="ECO:0000256" key="11">
    <source>
        <dbReference type="SAM" id="SignalP"/>
    </source>
</evidence>
<feature type="signal peptide" evidence="11">
    <location>
        <begin position="1"/>
        <end position="21"/>
    </location>
</feature>
<dbReference type="CDD" id="cd00342">
    <property type="entry name" value="gram_neg_porins"/>
    <property type="match status" value="1"/>
</dbReference>
<keyword evidence="4" id="KW-1134">Transmembrane beta strand</keyword>
<evidence type="ECO:0000256" key="2">
    <source>
        <dbReference type="ARBA" id="ARBA00011233"/>
    </source>
</evidence>
<dbReference type="InterPro" id="IPR050298">
    <property type="entry name" value="Gram-neg_bact_OMP"/>
</dbReference>
<dbReference type="AlphaFoldDB" id="A0A149PKL6"/>
<name>A0A149PKL6_9BURK</name>
<keyword evidence="10" id="KW-0998">Cell outer membrane</keyword>
<keyword evidence="3" id="KW-0813">Transport</keyword>
<comment type="subunit">
    <text evidence="2">Homotrimer.</text>
</comment>
<gene>
    <name evidence="13" type="ORF">CI15_20725</name>
</gene>
<keyword evidence="5" id="KW-0812">Transmembrane</keyword>
<dbReference type="GO" id="GO:0046930">
    <property type="term" value="C:pore complex"/>
    <property type="evidence" value="ECO:0007669"/>
    <property type="project" value="UniProtKB-KW"/>
</dbReference>
<keyword evidence="14" id="KW-1185">Reference proteome</keyword>
<evidence type="ECO:0000256" key="3">
    <source>
        <dbReference type="ARBA" id="ARBA00022448"/>
    </source>
</evidence>
<reference evidence="13 14" key="1">
    <citation type="journal article" date="2015" name="Int. J. Syst. Evol. Microbiol.">
        <title>Burkholderia monticola sp. nov., isolated from mountain soil.</title>
        <authorList>
            <person name="Baek I."/>
            <person name="Seo B."/>
            <person name="Lee I."/>
            <person name="Yi H."/>
            <person name="Chun J."/>
        </authorList>
    </citation>
    <scope>NUCLEOTIDE SEQUENCE [LARGE SCALE GENOMIC DNA]</scope>
    <source>
        <strain evidence="13 14">JC2948</strain>
    </source>
</reference>
<dbReference type="GO" id="GO:0015288">
    <property type="term" value="F:porin activity"/>
    <property type="evidence" value="ECO:0007669"/>
    <property type="project" value="UniProtKB-KW"/>
</dbReference>
<keyword evidence="6 11" id="KW-0732">Signal</keyword>
<sequence length="356" mass="37855">MKKACIGVYLAGALASTTAAAQSSVTLYGIVDVAMQYTNHNLAAGGKSSGSIFSLVSGGAQTSRWGLRLREDLGNGYAAVAVLENGFDATKGTANNSGRLFGRSSYVGISSPYGQLTMGRQTTGVYDFGLTFDAVGPALYSAVSFDPAFVGRADNSAKYTGNFDVLGGKLMVEQLYSFGYDSVTGAGPVAGAFRVGKQVSFFSTYNYGIGTLGLLFDQQNGNTVALQDVKTQRYGVAASLDLNSLHLYAAYRFYAQKQPGQNLYSSLYWVAARYQVSPFLNISSDLFYQEDRNTGQGNPLMLSVLGSYLLSKRTDVYVQLGTTFNKAHTNLGLTGFGTVTTGAIQTGAMVGLRTHF</sequence>
<dbReference type="PANTHER" id="PTHR34501">
    <property type="entry name" value="PROTEIN YDDL-RELATED"/>
    <property type="match status" value="1"/>
</dbReference>
<organism evidence="13 14">
    <name type="scientific">Paraburkholderia monticola</name>
    <dbReference type="NCBI Taxonomy" id="1399968"/>
    <lineage>
        <taxon>Bacteria</taxon>
        <taxon>Pseudomonadati</taxon>
        <taxon>Pseudomonadota</taxon>
        <taxon>Betaproteobacteria</taxon>
        <taxon>Burkholderiales</taxon>
        <taxon>Burkholderiaceae</taxon>
        <taxon>Paraburkholderia</taxon>
    </lineage>
</organism>
<dbReference type="Proteomes" id="UP000075613">
    <property type="component" value="Unassembled WGS sequence"/>
</dbReference>
<keyword evidence="7" id="KW-0406">Ion transport</keyword>
<dbReference type="PANTHER" id="PTHR34501:SF9">
    <property type="entry name" value="MAJOR OUTER MEMBRANE PROTEIN P.IA"/>
    <property type="match status" value="1"/>
</dbReference>
<evidence type="ECO:0000256" key="5">
    <source>
        <dbReference type="ARBA" id="ARBA00022692"/>
    </source>
</evidence>
<dbReference type="InterPro" id="IPR033900">
    <property type="entry name" value="Gram_neg_porin_domain"/>
</dbReference>
<dbReference type="RefSeq" id="WP_063910553.1">
    <property type="nucleotide sequence ID" value="NZ_LRBG01000031.1"/>
</dbReference>
<evidence type="ECO:0000256" key="10">
    <source>
        <dbReference type="ARBA" id="ARBA00023237"/>
    </source>
</evidence>
<keyword evidence="8" id="KW-0626">Porin</keyword>
<dbReference type="GO" id="GO:0009279">
    <property type="term" value="C:cell outer membrane"/>
    <property type="evidence" value="ECO:0007669"/>
    <property type="project" value="UniProtKB-SubCell"/>
</dbReference>
<evidence type="ECO:0000256" key="4">
    <source>
        <dbReference type="ARBA" id="ARBA00022452"/>
    </source>
</evidence>
<evidence type="ECO:0000256" key="6">
    <source>
        <dbReference type="ARBA" id="ARBA00022729"/>
    </source>
</evidence>
<comment type="subcellular location">
    <subcellularLocation>
        <location evidence="1">Cell outer membrane</location>
        <topology evidence="1">Multi-pass membrane protein</topology>
    </subcellularLocation>
</comment>